<reference evidence="2" key="1">
    <citation type="journal article" date="2014" name="Int. J. Syst. Evol. Microbiol.">
        <title>Complete genome sequence of Corynebacterium casei LMG S-19264T (=DSM 44701T), isolated from a smear-ripened cheese.</title>
        <authorList>
            <consortium name="US DOE Joint Genome Institute (JGI-PGF)"/>
            <person name="Walter F."/>
            <person name="Albersmeier A."/>
            <person name="Kalinowski J."/>
            <person name="Ruckert C."/>
        </authorList>
    </citation>
    <scope>NUCLEOTIDE SEQUENCE</scope>
    <source>
        <strain evidence="2">CGMCC 1.15371</strain>
    </source>
</reference>
<dbReference type="RefSeq" id="WP_188688545.1">
    <property type="nucleotide sequence ID" value="NZ_BMIR01000001.1"/>
</dbReference>
<dbReference type="GO" id="GO:0005737">
    <property type="term" value="C:cytoplasm"/>
    <property type="evidence" value="ECO:0007669"/>
    <property type="project" value="TreeGrafter"/>
</dbReference>
<dbReference type="Proteomes" id="UP000628775">
    <property type="component" value="Unassembled WGS sequence"/>
</dbReference>
<gene>
    <name evidence="2" type="ORF">GCM10011391_05100</name>
</gene>
<comment type="caution">
    <text evidence="2">The sequence shown here is derived from an EMBL/GenBank/DDBJ whole genome shotgun (WGS) entry which is preliminary data.</text>
</comment>
<protein>
    <submittedName>
        <fullName evidence="2">Phosphoglycerate mutase</fullName>
    </submittedName>
</protein>
<name>A0A8J2VL49_9BACL</name>
<organism evidence="2 3">
    <name type="scientific">Pullulanibacillus camelliae</name>
    <dbReference type="NCBI Taxonomy" id="1707096"/>
    <lineage>
        <taxon>Bacteria</taxon>
        <taxon>Bacillati</taxon>
        <taxon>Bacillota</taxon>
        <taxon>Bacilli</taxon>
        <taxon>Bacillales</taxon>
        <taxon>Sporolactobacillaceae</taxon>
        <taxon>Pullulanibacillus</taxon>
    </lineage>
</organism>
<dbReference type="InterPro" id="IPR050275">
    <property type="entry name" value="PGM_Phosphatase"/>
</dbReference>
<evidence type="ECO:0000313" key="3">
    <source>
        <dbReference type="Proteomes" id="UP000628775"/>
    </source>
</evidence>
<proteinExistence type="predicted"/>
<feature type="binding site" evidence="1">
    <location>
        <position position="58"/>
    </location>
    <ligand>
        <name>substrate</name>
    </ligand>
</feature>
<dbReference type="CDD" id="cd07067">
    <property type="entry name" value="HP_PGM_like"/>
    <property type="match status" value="1"/>
</dbReference>
<dbReference type="InterPro" id="IPR029033">
    <property type="entry name" value="His_PPase_superfam"/>
</dbReference>
<dbReference type="PIRSF" id="PIRSF000709">
    <property type="entry name" value="6PFK_2-Ptase"/>
    <property type="match status" value="1"/>
</dbReference>
<accession>A0A8J2VL49</accession>
<dbReference type="GO" id="GO:0016791">
    <property type="term" value="F:phosphatase activity"/>
    <property type="evidence" value="ECO:0007669"/>
    <property type="project" value="TreeGrafter"/>
</dbReference>
<dbReference type="AlphaFoldDB" id="A0A8J2VL49"/>
<keyword evidence="3" id="KW-1185">Reference proteome</keyword>
<dbReference type="SUPFAM" id="SSF53254">
    <property type="entry name" value="Phosphoglycerate mutase-like"/>
    <property type="match status" value="1"/>
</dbReference>
<sequence>MLQLYFIRHGQTEWNLLNKMQGTMNSNLTDQGRKQAIALGKKLRSINFNKIYSSSTPRAIETSKHIFPSKNINYSSLLCEIAMGEWEGKTYSQIEKNNPKEWNNFFNAPFRYKPSKGGESFNQLENRLKKFIDTEELFSQKGVIAIVSHRITLRMLLSLLLKERELFSEIDIKPTSVSVVEIDNTKCHIKYLNDTSHY</sequence>
<evidence type="ECO:0000313" key="2">
    <source>
        <dbReference type="EMBL" id="GGE29543.1"/>
    </source>
</evidence>
<dbReference type="SMART" id="SM00855">
    <property type="entry name" value="PGAM"/>
    <property type="match status" value="1"/>
</dbReference>
<reference evidence="2" key="2">
    <citation type="submission" date="2020-09" db="EMBL/GenBank/DDBJ databases">
        <authorList>
            <person name="Sun Q."/>
            <person name="Zhou Y."/>
        </authorList>
    </citation>
    <scope>NUCLEOTIDE SEQUENCE</scope>
    <source>
        <strain evidence="2">CGMCC 1.15371</strain>
    </source>
</reference>
<dbReference type="Gene3D" id="3.40.50.1240">
    <property type="entry name" value="Phosphoglycerate mutase-like"/>
    <property type="match status" value="1"/>
</dbReference>
<dbReference type="EMBL" id="BMIR01000001">
    <property type="protein sequence ID" value="GGE29543.1"/>
    <property type="molecule type" value="Genomic_DNA"/>
</dbReference>
<dbReference type="InterPro" id="IPR013078">
    <property type="entry name" value="His_Pase_superF_clade-1"/>
</dbReference>
<dbReference type="PANTHER" id="PTHR48100:SF1">
    <property type="entry name" value="HISTIDINE PHOSPHATASE FAMILY PROTEIN-RELATED"/>
    <property type="match status" value="1"/>
</dbReference>
<feature type="binding site" evidence="1">
    <location>
        <begin position="8"/>
        <end position="15"/>
    </location>
    <ligand>
        <name>substrate</name>
    </ligand>
</feature>
<dbReference type="Pfam" id="PF00300">
    <property type="entry name" value="His_Phos_1"/>
    <property type="match status" value="1"/>
</dbReference>
<evidence type="ECO:0000256" key="1">
    <source>
        <dbReference type="PIRSR" id="PIRSR613078-2"/>
    </source>
</evidence>
<dbReference type="PANTHER" id="PTHR48100">
    <property type="entry name" value="BROAD-SPECIFICITY PHOSPHATASE YOR283W-RELATED"/>
    <property type="match status" value="1"/>
</dbReference>